<dbReference type="InterPro" id="IPR003018">
    <property type="entry name" value="GAF"/>
</dbReference>
<accession>A0A1G6N4H9</accession>
<dbReference type="RefSeq" id="WP_091404243.1">
    <property type="nucleotide sequence ID" value="NZ_FMYV01000005.1"/>
</dbReference>
<reference evidence="2 4" key="1">
    <citation type="submission" date="2016-10" db="EMBL/GenBank/DDBJ databases">
        <authorList>
            <person name="de Groot N.N."/>
        </authorList>
    </citation>
    <scope>NUCLEOTIDE SEQUENCE [LARGE SCALE GENOMIC DNA]</scope>
    <source>
        <strain evidence="2 4">WG14</strain>
    </source>
</reference>
<protein>
    <submittedName>
        <fullName evidence="2">GAF domain-containing protein</fullName>
    </submittedName>
</protein>
<dbReference type="AlphaFoldDB" id="A0A1G6N4H9"/>
<evidence type="ECO:0000259" key="1">
    <source>
        <dbReference type="Pfam" id="PF01590"/>
    </source>
</evidence>
<dbReference type="STRING" id="28234.SAMN04488588_1472"/>
<dbReference type="InterPro" id="IPR029016">
    <property type="entry name" value="GAF-like_dom_sf"/>
</dbReference>
<reference evidence="3 5" key="2">
    <citation type="submission" date="2019-04" db="EMBL/GenBank/DDBJ databases">
        <title>Draft genome sequence data and analysis of a Fermenting Bacterium, Geotoga petraea strain HO-Geo1, isolated from heavy-oil petroleum reservoir in Russia.</title>
        <authorList>
            <person name="Grouzdev D.S."/>
            <person name="Semenova E.M."/>
            <person name="Sokolova D.S."/>
            <person name="Tourova T.P."/>
            <person name="Poltaraus A.B."/>
            <person name="Nazina T.N."/>
        </authorList>
    </citation>
    <scope>NUCLEOTIDE SEQUENCE [LARGE SCALE GENOMIC DNA]</scope>
    <source>
        <strain evidence="3 5">HO-Geo1</strain>
    </source>
</reference>
<evidence type="ECO:0000313" key="5">
    <source>
        <dbReference type="Proteomes" id="UP000297288"/>
    </source>
</evidence>
<dbReference type="EMBL" id="SRME01000005">
    <property type="protein sequence ID" value="TGG87258.1"/>
    <property type="molecule type" value="Genomic_DNA"/>
</dbReference>
<sequence>MRSIFNDITKDYFELLSYPQENWDKWFYYFSNKTNGLFEKVIFSIGYDKNSYIKYLKDSLGRRKLDKINWFREETIAEEKSNIINMITQNSENFNLKRADFSVLILNLDGEKPYVVFETYKKNIIILDYIWYYDHKSEINLKELFKKSVKEYNDKYEPNQKKALFWVVYDEAKKIINGKDLEFTKALYKICELLDKKIDYYNWTGFYLVDGNNKLKVGPYIGEKTEHVEIEFGQGICGQAASTEKTFVISDVSKEDNYLSCSPKTKSEIVVPLFDKNGKIAGEIDIDSHEVNPFDEKDSELLEDICQLITERYL</sequence>
<feature type="domain" description="GAF" evidence="1">
    <location>
        <begin position="205"/>
        <end position="309"/>
    </location>
</feature>
<name>A0A1G6N4H9_9BACT</name>
<dbReference type="Proteomes" id="UP000297288">
    <property type="component" value="Unassembled WGS sequence"/>
</dbReference>
<dbReference type="Pfam" id="PF01590">
    <property type="entry name" value="GAF"/>
    <property type="match status" value="1"/>
</dbReference>
<evidence type="ECO:0000313" key="3">
    <source>
        <dbReference type="EMBL" id="TGG87258.1"/>
    </source>
</evidence>
<dbReference type="Proteomes" id="UP000199322">
    <property type="component" value="Unassembled WGS sequence"/>
</dbReference>
<proteinExistence type="predicted"/>
<organism evidence="2 4">
    <name type="scientific">Geotoga petraea</name>
    <dbReference type="NCBI Taxonomy" id="28234"/>
    <lineage>
        <taxon>Bacteria</taxon>
        <taxon>Thermotogati</taxon>
        <taxon>Thermotogota</taxon>
        <taxon>Thermotogae</taxon>
        <taxon>Petrotogales</taxon>
        <taxon>Petrotogaceae</taxon>
        <taxon>Geotoga</taxon>
    </lineage>
</organism>
<dbReference type="SUPFAM" id="SSF55781">
    <property type="entry name" value="GAF domain-like"/>
    <property type="match status" value="1"/>
</dbReference>
<gene>
    <name evidence="3" type="ORF">E4650_08100</name>
    <name evidence="2" type="ORF">SAMN04488588_1472</name>
</gene>
<evidence type="ECO:0000313" key="4">
    <source>
        <dbReference type="Proteomes" id="UP000199322"/>
    </source>
</evidence>
<dbReference type="OrthoDB" id="9796252at2"/>
<evidence type="ECO:0000313" key="2">
    <source>
        <dbReference type="EMBL" id="SDC62035.1"/>
    </source>
</evidence>
<dbReference type="EMBL" id="FMYV01000005">
    <property type="protein sequence ID" value="SDC62035.1"/>
    <property type="molecule type" value="Genomic_DNA"/>
</dbReference>
<keyword evidence="4" id="KW-1185">Reference proteome</keyword>
<dbReference type="Gene3D" id="3.30.450.40">
    <property type="match status" value="1"/>
</dbReference>